<evidence type="ECO:0000259" key="4">
    <source>
        <dbReference type="Pfam" id="PF00205"/>
    </source>
</evidence>
<evidence type="ECO:0000313" key="8">
    <source>
        <dbReference type="Proteomes" id="UP000271548"/>
    </source>
</evidence>
<dbReference type="Pfam" id="PF02775">
    <property type="entry name" value="TPP_enzyme_C"/>
    <property type="match status" value="1"/>
</dbReference>
<dbReference type="CDD" id="cd07035">
    <property type="entry name" value="TPP_PYR_POX_like"/>
    <property type="match status" value="1"/>
</dbReference>
<dbReference type="InterPro" id="IPR012001">
    <property type="entry name" value="Thiamin_PyroP_enz_TPP-bd_dom"/>
</dbReference>
<dbReference type="InterPro" id="IPR029061">
    <property type="entry name" value="THDP-binding"/>
</dbReference>
<comment type="caution">
    <text evidence="7">The sequence shown here is derived from an EMBL/GenBank/DDBJ whole genome shotgun (WGS) entry which is preliminary data.</text>
</comment>
<reference evidence="7 8" key="1">
    <citation type="submission" date="2018-09" db="EMBL/GenBank/DDBJ databases">
        <title>Micromonospora sp. nov. MS1-9, isolated from a root of Musa sp.</title>
        <authorList>
            <person name="Kuncharoen N."/>
            <person name="Kudo T."/>
            <person name="Ohkuma M."/>
            <person name="Yuki M."/>
            <person name="Tanasupawat S."/>
        </authorList>
    </citation>
    <scope>NUCLEOTIDE SEQUENCE [LARGE SCALE GENOMIC DNA]</scope>
    <source>
        <strain evidence="7 8">NGC1-4</strain>
    </source>
</reference>
<gene>
    <name evidence="7" type="ORF">D7147_10305</name>
</gene>
<evidence type="ECO:0000256" key="2">
    <source>
        <dbReference type="ARBA" id="ARBA00023052"/>
    </source>
</evidence>
<feature type="domain" description="Thiamine pyrophosphate enzyme TPP-binding" evidence="5">
    <location>
        <begin position="383"/>
        <end position="524"/>
    </location>
</feature>
<evidence type="ECO:0000259" key="6">
    <source>
        <dbReference type="Pfam" id="PF02776"/>
    </source>
</evidence>
<accession>A0ABX9RCF1</accession>
<dbReference type="SUPFAM" id="SSF52467">
    <property type="entry name" value="DHS-like NAD/FAD-binding domain"/>
    <property type="match status" value="1"/>
</dbReference>
<protein>
    <submittedName>
        <fullName evidence="7">Thiamine pyrophosphate-binding protein</fullName>
    </submittedName>
</protein>
<dbReference type="InterPro" id="IPR012000">
    <property type="entry name" value="Thiamin_PyroP_enz_cen_dom"/>
</dbReference>
<organism evidence="7 8">
    <name type="scientific">Micromonospora musae</name>
    <dbReference type="NCBI Taxonomy" id="1894970"/>
    <lineage>
        <taxon>Bacteria</taxon>
        <taxon>Bacillati</taxon>
        <taxon>Actinomycetota</taxon>
        <taxon>Actinomycetes</taxon>
        <taxon>Micromonosporales</taxon>
        <taxon>Micromonosporaceae</taxon>
        <taxon>Micromonospora</taxon>
    </lineage>
</organism>
<sequence>MTSVREATLDVLRQCGMHRIFANPGSTEVAFLADLPDDLEFVLALHEGSVVGMATGHAIATGRPAFVNLHTTAGLGNAVGALATARVNRAPLVVVVGQQDRRHLALEPFLAGHLDGLAGPYPVWVNQPVLAQDVPAAVRRAWHEAVQHRGPAIVVVPMDDWSALIDPALGLAAPRTVRRAGWAPGPAVDEVTSLLDDAANPVVVVGAGADEDRTWDALVSLVERLGAPVWQEAFGARAGFPQDHPHFAGHLPAGRSRLRSVLAGHDVALVVGTGAFRQYPYEPGPLTPDALTVAVVSADPDELHHSRADLAVLADPATLCAAVADRITPRPAGEAVAAVRPERVEPPAAGEPMRARHVFAALAERLPRDVVLVEETPSTRPELHRLLPARQPRGFVSAAMGGLGFGLPAAAGLRLGDPTRPVVAVLGDGSSLYGIQGLWSAARYGCGALFVVLSNGRYAVMDRLADRVGGKAPWPAFEDVSVHGLASALGCPARRVTDHPDLVAILDEVVPTLAGRTEPLLLDVPVRTEQGFEP</sequence>
<name>A0ABX9RCF1_9ACTN</name>
<dbReference type="PANTHER" id="PTHR18968">
    <property type="entry name" value="THIAMINE PYROPHOSPHATE ENZYMES"/>
    <property type="match status" value="1"/>
</dbReference>
<keyword evidence="2 3" id="KW-0786">Thiamine pyrophosphate</keyword>
<dbReference type="InterPro" id="IPR045229">
    <property type="entry name" value="TPP_enz"/>
</dbReference>
<evidence type="ECO:0000256" key="3">
    <source>
        <dbReference type="RuleBase" id="RU362132"/>
    </source>
</evidence>
<dbReference type="Proteomes" id="UP000271548">
    <property type="component" value="Unassembled WGS sequence"/>
</dbReference>
<dbReference type="CDD" id="cd02002">
    <property type="entry name" value="TPP_BFDC"/>
    <property type="match status" value="1"/>
</dbReference>
<feature type="domain" description="Thiamine pyrophosphate enzyme N-terminal TPP-binding" evidence="6">
    <location>
        <begin position="4"/>
        <end position="105"/>
    </location>
</feature>
<comment type="similarity">
    <text evidence="1 3">Belongs to the TPP enzyme family.</text>
</comment>
<dbReference type="InterPro" id="IPR011766">
    <property type="entry name" value="TPP_enzyme_TPP-bd"/>
</dbReference>
<dbReference type="InterPro" id="IPR029035">
    <property type="entry name" value="DHS-like_NAD/FAD-binding_dom"/>
</dbReference>
<dbReference type="RefSeq" id="WP_120676111.1">
    <property type="nucleotide sequence ID" value="NZ_RAZS01000003.1"/>
</dbReference>
<evidence type="ECO:0000259" key="5">
    <source>
        <dbReference type="Pfam" id="PF02775"/>
    </source>
</evidence>
<evidence type="ECO:0000313" key="7">
    <source>
        <dbReference type="EMBL" id="RKN21172.1"/>
    </source>
</evidence>
<dbReference type="PANTHER" id="PTHR18968:SF133">
    <property type="entry name" value="BENZOYLFORMATE DECARBOXYLASE"/>
    <property type="match status" value="1"/>
</dbReference>
<dbReference type="Gene3D" id="3.40.50.970">
    <property type="match status" value="2"/>
</dbReference>
<feature type="domain" description="Thiamine pyrophosphate enzyme central" evidence="4">
    <location>
        <begin position="188"/>
        <end position="321"/>
    </location>
</feature>
<evidence type="ECO:0000256" key="1">
    <source>
        <dbReference type="ARBA" id="ARBA00007812"/>
    </source>
</evidence>
<dbReference type="Pfam" id="PF02776">
    <property type="entry name" value="TPP_enzyme_N"/>
    <property type="match status" value="1"/>
</dbReference>
<keyword evidence="8" id="KW-1185">Reference proteome</keyword>
<proteinExistence type="inferred from homology"/>
<dbReference type="EMBL" id="RAZS01000003">
    <property type="protein sequence ID" value="RKN21172.1"/>
    <property type="molecule type" value="Genomic_DNA"/>
</dbReference>
<dbReference type="Pfam" id="PF00205">
    <property type="entry name" value="TPP_enzyme_M"/>
    <property type="match status" value="1"/>
</dbReference>
<dbReference type="SUPFAM" id="SSF52518">
    <property type="entry name" value="Thiamin diphosphate-binding fold (THDP-binding)"/>
    <property type="match status" value="2"/>
</dbReference>
<dbReference type="Gene3D" id="3.40.50.1220">
    <property type="entry name" value="TPP-binding domain"/>
    <property type="match status" value="1"/>
</dbReference>